<organism evidence="4 5">
    <name type="scientific">Dinothrombium tinctorium</name>
    <dbReference type="NCBI Taxonomy" id="1965070"/>
    <lineage>
        <taxon>Eukaryota</taxon>
        <taxon>Metazoa</taxon>
        <taxon>Ecdysozoa</taxon>
        <taxon>Arthropoda</taxon>
        <taxon>Chelicerata</taxon>
        <taxon>Arachnida</taxon>
        <taxon>Acari</taxon>
        <taxon>Acariformes</taxon>
        <taxon>Trombidiformes</taxon>
        <taxon>Prostigmata</taxon>
        <taxon>Anystina</taxon>
        <taxon>Parasitengona</taxon>
        <taxon>Trombidioidea</taxon>
        <taxon>Trombidiidae</taxon>
        <taxon>Dinothrombium</taxon>
    </lineage>
</organism>
<reference evidence="4 5" key="1">
    <citation type="journal article" date="2018" name="Gigascience">
        <title>Genomes of trombidid mites reveal novel predicted allergens and laterally-transferred genes associated with secondary metabolism.</title>
        <authorList>
            <person name="Dong X."/>
            <person name="Chaisiri K."/>
            <person name="Xia D."/>
            <person name="Armstrong S.D."/>
            <person name="Fang Y."/>
            <person name="Donnelly M.J."/>
            <person name="Kadowaki T."/>
            <person name="McGarry J.W."/>
            <person name="Darby A.C."/>
            <person name="Makepeace B.L."/>
        </authorList>
    </citation>
    <scope>NUCLEOTIDE SEQUENCE [LARGE SCALE GENOMIC DNA]</scope>
    <source>
        <strain evidence="4">UoL-WK</strain>
    </source>
</reference>
<evidence type="ECO:0000259" key="3">
    <source>
        <dbReference type="Pfam" id="PF03807"/>
    </source>
</evidence>
<dbReference type="GO" id="GO:0004735">
    <property type="term" value="F:pyrroline-5-carboxylate reductase activity"/>
    <property type="evidence" value="ECO:0007669"/>
    <property type="project" value="TreeGrafter"/>
</dbReference>
<evidence type="ECO:0000256" key="2">
    <source>
        <dbReference type="ARBA" id="ARBA00023002"/>
    </source>
</evidence>
<proteinExistence type="inferred from homology"/>
<dbReference type="PANTHER" id="PTHR11645">
    <property type="entry name" value="PYRROLINE-5-CARBOXYLATE REDUCTASE"/>
    <property type="match status" value="1"/>
</dbReference>
<dbReference type="InterPro" id="IPR036291">
    <property type="entry name" value="NAD(P)-bd_dom_sf"/>
</dbReference>
<comment type="caution">
    <text evidence="4">The sequence shown here is derived from an EMBL/GenBank/DDBJ whole genome shotgun (WGS) entry which is preliminary data.</text>
</comment>
<evidence type="ECO:0000256" key="1">
    <source>
        <dbReference type="ARBA" id="ARBA00005525"/>
    </source>
</evidence>
<evidence type="ECO:0000313" key="4">
    <source>
        <dbReference type="EMBL" id="RWS16446.1"/>
    </source>
</evidence>
<keyword evidence="2" id="KW-0560">Oxidoreductase</keyword>
<gene>
    <name evidence="4" type="ORF">B4U79_10076</name>
</gene>
<dbReference type="InterPro" id="IPR028939">
    <property type="entry name" value="P5C_Rdtase_cat_N"/>
</dbReference>
<name>A0A3S3SKJ0_9ACAR</name>
<dbReference type="AlphaFoldDB" id="A0A3S3SKJ0"/>
<comment type="similarity">
    <text evidence="1">Belongs to the pyrroline-5-carboxylate reductase family.</text>
</comment>
<dbReference type="PANTHER" id="PTHR11645:SF0">
    <property type="entry name" value="PYRROLINE-5-CARBOXYLATE REDUCTASE 3"/>
    <property type="match status" value="1"/>
</dbReference>
<accession>A0A3S3SKJ0</accession>
<dbReference type="Pfam" id="PF03807">
    <property type="entry name" value="F420_oxidored"/>
    <property type="match status" value="1"/>
</dbReference>
<dbReference type="Gene3D" id="3.40.50.720">
    <property type="entry name" value="NAD(P)-binding Rossmann-like Domain"/>
    <property type="match status" value="1"/>
</dbReference>
<dbReference type="STRING" id="1965070.A0A3S3SKJ0"/>
<protein>
    <submittedName>
        <fullName evidence="4">Pyrroline-5-carboxylate reductase-like protein 1</fullName>
    </submittedName>
</protein>
<feature type="domain" description="Pyrroline-5-carboxylate reductase catalytic N-terminal" evidence="3">
    <location>
        <begin position="22"/>
        <end position="98"/>
    </location>
</feature>
<dbReference type="EMBL" id="NCKU01000230">
    <property type="protein sequence ID" value="RWS16446.1"/>
    <property type="molecule type" value="Genomic_DNA"/>
</dbReference>
<evidence type="ECO:0000313" key="5">
    <source>
        <dbReference type="Proteomes" id="UP000285301"/>
    </source>
</evidence>
<keyword evidence="5" id="KW-1185">Reference proteome</keyword>
<dbReference type="GO" id="GO:0055129">
    <property type="term" value="P:L-proline biosynthetic process"/>
    <property type="evidence" value="ECO:0007669"/>
    <property type="project" value="TreeGrafter"/>
</dbReference>
<sequence>MSSKKSKSKSKTNRVIELSSAKIGFIGAGRIAESIVQGLINYGKINQKQIFVAAPSDKNSIRMKELGCTTTKRNIDIFARYDCDIVFLCVHGGVIQNCYKMGGLRPHPLTVNYIPNMRHPLVILSLISGFDLSQIKAVLLNPEHPDKYILEMHRIMINSACAYGLGV</sequence>
<dbReference type="OrthoDB" id="10263291at2759"/>
<dbReference type="SUPFAM" id="SSF51735">
    <property type="entry name" value="NAD(P)-binding Rossmann-fold domains"/>
    <property type="match status" value="1"/>
</dbReference>
<dbReference type="Proteomes" id="UP000285301">
    <property type="component" value="Unassembled WGS sequence"/>
</dbReference>
<feature type="non-terminal residue" evidence="4">
    <location>
        <position position="167"/>
    </location>
</feature>